<proteinExistence type="predicted"/>
<dbReference type="Proteomes" id="UP000540787">
    <property type="component" value="Unassembled WGS sequence"/>
</dbReference>
<dbReference type="RefSeq" id="WP_183554805.1">
    <property type="nucleotide sequence ID" value="NZ_JACHBX010000002.1"/>
</dbReference>
<organism evidence="1 2">
    <name type="scientific">Massilia aurea</name>
    <dbReference type="NCBI Taxonomy" id="373040"/>
    <lineage>
        <taxon>Bacteria</taxon>
        <taxon>Pseudomonadati</taxon>
        <taxon>Pseudomonadota</taxon>
        <taxon>Betaproteobacteria</taxon>
        <taxon>Burkholderiales</taxon>
        <taxon>Oxalobacteraceae</taxon>
        <taxon>Telluria group</taxon>
        <taxon>Massilia</taxon>
    </lineage>
</organism>
<protein>
    <submittedName>
        <fullName evidence="1">Uncharacterized protein</fullName>
    </submittedName>
</protein>
<sequence>MLFLKSTTATKAPGIYEVDVAAKPPGKTFGVFLATDPDNPPHTVLAGLAELGFQNVHQQNYIHRDRGKVLELHFQKDGTDLFKGWKTDECSANLAALDALFGNVGIKIEPRVMSLAEAYA</sequence>
<reference evidence="1 2" key="1">
    <citation type="submission" date="2020-08" db="EMBL/GenBank/DDBJ databases">
        <title>The Agave Microbiome: Exploring the role of microbial communities in plant adaptations to desert environments.</title>
        <authorList>
            <person name="Partida-Martinez L.P."/>
        </authorList>
    </citation>
    <scope>NUCLEOTIDE SEQUENCE [LARGE SCALE GENOMIC DNA]</scope>
    <source>
        <strain evidence="1 2">AT3.2</strain>
    </source>
</reference>
<keyword evidence="2" id="KW-1185">Reference proteome</keyword>
<evidence type="ECO:0000313" key="1">
    <source>
        <dbReference type="EMBL" id="MBB6134345.1"/>
    </source>
</evidence>
<gene>
    <name evidence="1" type="ORF">HD842_002487</name>
</gene>
<comment type="caution">
    <text evidence="1">The sequence shown here is derived from an EMBL/GenBank/DDBJ whole genome shotgun (WGS) entry which is preliminary data.</text>
</comment>
<evidence type="ECO:0000313" key="2">
    <source>
        <dbReference type="Proteomes" id="UP000540787"/>
    </source>
</evidence>
<name>A0A7W9X0W5_9BURK</name>
<dbReference type="AlphaFoldDB" id="A0A7W9X0W5"/>
<accession>A0A7W9X0W5</accession>
<dbReference type="EMBL" id="JACHBX010000002">
    <property type="protein sequence ID" value="MBB6134345.1"/>
    <property type="molecule type" value="Genomic_DNA"/>
</dbReference>